<dbReference type="SUPFAM" id="SSF53613">
    <property type="entry name" value="Ribokinase-like"/>
    <property type="match status" value="1"/>
</dbReference>
<reference evidence="2 3" key="1">
    <citation type="submission" date="2017-08" db="EMBL/GenBank/DDBJ databases">
        <title>Infants hospitalized years apart are colonized by the same room-sourced microbial strains.</title>
        <authorList>
            <person name="Brooks B."/>
            <person name="Olm M.R."/>
            <person name="Firek B.A."/>
            <person name="Baker R."/>
            <person name="Thomas B.C."/>
            <person name="Morowitz M.J."/>
            <person name="Banfield J.F."/>
        </authorList>
    </citation>
    <scope>NUCLEOTIDE SEQUENCE [LARGE SCALE GENOMIC DNA]</scope>
    <source>
        <strain evidence="2">S2_005_002_R2_29</strain>
    </source>
</reference>
<dbReference type="Proteomes" id="UP000249417">
    <property type="component" value="Unassembled WGS sequence"/>
</dbReference>
<dbReference type="GO" id="GO:0016836">
    <property type="term" value="F:hydro-lyase activity"/>
    <property type="evidence" value="ECO:0007669"/>
    <property type="project" value="InterPro"/>
</dbReference>
<organism evidence="2 3">
    <name type="scientific">Micavibrio aeruginosavorus</name>
    <dbReference type="NCBI Taxonomy" id="349221"/>
    <lineage>
        <taxon>Bacteria</taxon>
        <taxon>Pseudomonadati</taxon>
        <taxon>Bdellovibrionota</taxon>
        <taxon>Bdellovibrionia</taxon>
        <taxon>Bdellovibrionales</taxon>
        <taxon>Pseudobdellovibrionaceae</taxon>
        <taxon>Micavibrio</taxon>
    </lineage>
</organism>
<evidence type="ECO:0000313" key="2">
    <source>
        <dbReference type="EMBL" id="PZQ47218.1"/>
    </source>
</evidence>
<feature type="domain" description="YjeF C-terminal" evidence="1">
    <location>
        <begin position="4"/>
        <end position="74"/>
    </location>
</feature>
<dbReference type="PROSITE" id="PS51383">
    <property type="entry name" value="YJEF_C_3"/>
    <property type="match status" value="1"/>
</dbReference>
<comment type="caution">
    <text evidence="2">The sequence shown here is derived from an EMBL/GenBank/DDBJ whole genome shotgun (WGS) entry which is preliminary data.</text>
</comment>
<evidence type="ECO:0000313" key="3">
    <source>
        <dbReference type="Proteomes" id="UP000249417"/>
    </source>
</evidence>
<dbReference type="InterPro" id="IPR000631">
    <property type="entry name" value="CARKD"/>
</dbReference>
<dbReference type="AlphaFoldDB" id="A0A2W5N3K3"/>
<evidence type="ECO:0000259" key="1">
    <source>
        <dbReference type="PROSITE" id="PS51383"/>
    </source>
</evidence>
<gene>
    <name evidence="2" type="ORF">DI551_03880</name>
</gene>
<name>A0A2W5N3K3_9BACT</name>
<feature type="non-terminal residue" evidence="2">
    <location>
        <position position="74"/>
    </location>
</feature>
<proteinExistence type="predicted"/>
<sequence length="74" mass="7747">MSHLNSPSLWSLPVPNADGHKYARGCAVVFGGEKMTGAARLASSATMRIGAGLCFVVSSERSADIYRATLPAHV</sequence>
<dbReference type="InterPro" id="IPR029056">
    <property type="entry name" value="Ribokinase-like"/>
</dbReference>
<accession>A0A2W5N3K3</accession>
<protein>
    <submittedName>
        <fullName evidence="2">Bifunctional ADP-dependent NAD(P)H-hydrate dehydratase/NAD(P)H-hydrate epimerase</fullName>
    </submittedName>
</protein>
<dbReference type="EMBL" id="QFQB01000016">
    <property type="protein sequence ID" value="PZQ47218.1"/>
    <property type="molecule type" value="Genomic_DNA"/>
</dbReference>
<dbReference type="Gene3D" id="3.40.1190.20">
    <property type="match status" value="1"/>
</dbReference>